<comment type="caution">
    <text evidence="3">The sequence shown here is derived from an EMBL/GenBank/DDBJ whole genome shotgun (WGS) entry which is preliminary data.</text>
</comment>
<dbReference type="PROSITE" id="PS50065">
    <property type="entry name" value="HMG_COA_REDUCTASE_4"/>
    <property type="match status" value="1"/>
</dbReference>
<dbReference type="PANTHER" id="PTHR10572:SF24">
    <property type="entry name" value="3-HYDROXY-3-METHYLGLUTARYL-COENZYME A REDUCTASE"/>
    <property type="match status" value="1"/>
</dbReference>
<dbReference type="GO" id="GO:0015936">
    <property type="term" value="P:coenzyme A metabolic process"/>
    <property type="evidence" value="ECO:0007669"/>
    <property type="project" value="InterPro"/>
</dbReference>
<reference evidence="3 4" key="1">
    <citation type="submission" date="2018-03" db="EMBL/GenBank/DDBJ databases">
        <title>Draft Genome Sequences of the Obligatory Marine Myxobacteria Enhygromyxa salina SWB007.</title>
        <authorList>
            <person name="Poehlein A."/>
            <person name="Moghaddam J.A."/>
            <person name="Harms H."/>
            <person name="Alanjari M."/>
            <person name="Koenig G.M."/>
            <person name="Daniel R."/>
            <person name="Schaeberle T.F."/>
        </authorList>
    </citation>
    <scope>NUCLEOTIDE SEQUENCE [LARGE SCALE GENOMIC DNA]</scope>
    <source>
        <strain evidence="3 4">SWB007</strain>
    </source>
</reference>
<keyword evidence="2" id="KW-0560">Oxidoreductase</keyword>
<dbReference type="PRINTS" id="PR00071">
    <property type="entry name" value="HMGCOARDTASE"/>
</dbReference>
<dbReference type="Gene3D" id="3.90.770.10">
    <property type="entry name" value="3-hydroxy-3-methylglutaryl-coenzyme A Reductase, Chain A, domain 2"/>
    <property type="match status" value="1"/>
</dbReference>
<dbReference type="Pfam" id="PF00368">
    <property type="entry name" value="HMG-CoA_red"/>
    <property type="match status" value="1"/>
</dbReference>
<gene>
    <name evidence="3" type="ORF">ENSA7_58670</name>
</gene>
<evidence type="ECO:0000313" key="4">
    <source>
        <dbReference type="Proteomes" id="UP000238823"/>
    </source>
</evidence>
<dbReference type="PANTHER" id="PTHR10572">
    <property type="entry name" value="3-HYDROXY-3-METHYLGLUTARYL-COENZYME A REDUCTASE"/>
    <property type="match status" value="1"/>
</dbReference>
<name>A0A2S9Y881_9BACT</name>
<dbReference type="Gene3D" id="3.30.70.420">
    <property type="entry name" value="Hydroxymethylglutaryl-CoA reductase, class I/II, NAD/NADP-binding domain"/>
    <property type="match status" value="1"/>
</dbReference>
<proteinExistence type="inferred from homology"/>
<accession>A0A2S9Y881</accession>
<comment type="similarity">
    <text evidence="1">Belongs to the HMG-CoA reductase family.</text>
</comment>
<dbReference type="GO" id="GO:0004420">
    <property type="term" value="F:hydroxymethylglutaryl-CoA reductase (NADPH) activity"/>
    <property type="evidence" value="ECO:0007669"/>
    <property type="project" value="InterPro"/>
</dbReference>
<dbReference type="SUPFAM" id="SSF56542">
    <property type="entry name" value="Substrate-binding domain of HMG-CoA reductase"/>
    <property type="match status" value="1"/>
</dbReference>
<organism evidence="3 4">
    <name type="scientific">Enhygromyxa salina</name>
    <dbReference type="NCBI Taxonomy" id="215803"/>
    <lineage>
        <taxon>Bacteria</taxon>
        <taxon>Pseudomonadati</taxon>
        <taxon>Myxococcota</taxon>
        <taxon>Polyangia</taxon>
        <taxon>Nannocystales</taxon>
        <taxon>Nannocystaceae</taxon>
        <taxon>Enhygromyxa</taxon>
    </lineage>
</organism>
<dbReference type="RefSeq" id="WP_106092720.1">
    <property type="nucleotide sequence ID" value="NZ_PVNL01000117.1"/>
</dbReference>
<protein>
    <submittedName>
        <fullName evidence="3">Hydroxymethylglutaryl-coenzyme A reductase</fullName>
    </submittedName>
</protein>
<evidence type="ECO:0000313" key="3">
    <source>
        <dbReference type="EMBL" id="PRQ01262.1"/>
    </source>
</evidence>
<dbReference type="Proteomes" id="UP000238823">
    <property type="component" value="Unassembled WGS sequence"/>
</dbReference>
<dbReference type="AlphaFoldDB" id="A0A2S9Y881"/>
<dbReference type="InterPro" id="IPR009023">
    <property type="entry name" value="HMG_CoA_Rdtase_NAD(P)-bd_sf"/>
</dbReference>
<dbReference type="InterPro" id="IPR023074">
    <property type="entry name" value="HMG_CoA_Rdtase_cat_sf"/>
</dbReference>
<evidence type="ECO:0000256" key="2">
    <source>
        <dbReference type="ARBA" id="ARBA00023002"/>
    </source>
</evidence>
<dbReference type="SUPFAM" id="SSF55035">
    <property type="entry name" value="NAD-binding domain of HMG-CoA reductase"/>
    <property type="match status" value="1"/>
</dbReference>
<sequence length="371" mass="39570">MKRKTMTSDVPAEIFAGQEVYEDKITNNIENFIGLAKVPIGLAGPLVIHGEHAQGEFHVPLATTEGTLVASASRGMKLLTASGGVRVCLVADRGIQRAPVFEFDSIVAARQFAQDIVNDTAWFTERVEATTRVGRLQSLTPFTIGRFVHLRVSLLSGDAAGQNMVSVAVANACAGIADRYPAIVRYFMDGGLSGEKMPSHMNTLMGRGKQVTCSAAIPDTLLYETTRARSEDIVAWHSIFASSAASIGWQGTSTPSTSNTLAALFIATGQDVGSVPESSLSFTTVRHDIERGVLEWEMTISGLVVGTYGGGTHLPSQRAALEMMDCYGTGKVYKLCELAAATIMAAEISLIAAVCAGDWVTAHARMGRNRH</sequence>
<dbReference type="OrthoDB" id="9794902at2"/>
<dbReference type="EMBL" id="PVNL01000117">
    <property type="protein sequence ID" value="PRQ01262.1"/>
    <property type="molecule type" value="Genomic_DNA"/>
</dbReference>
<evidence type="ECO:0000256" key="1">
    <source>
        <dbReference type="ARBA" id="ARBA00007661"/>
    </source>
</evidence>
<dbReference type="InterPro" id="IPR002202">
    <property type="entry name" value="HMG_CoA_Rdtase"/>
</dbReference>
<dbReference type="InterPro" id="IPR009029">
    <property type="entry name" value="HMG_CoA_Rdtase_sub-bd_dom_sf"/>
</dbReference>